<keyword evidence="12" id="KW-0472">Membrane</keyword>
<dbReference type="AlphaFoldDB" id="A0AAN8U4Y2"/>
<evidence type="ECO:0000256" key="12">
    <source>
        <dbReference type="ARBA" id="ARBA00023136"/>
    </source>
</evidence>
<evidence type="ECO:0000256" key="17">
    <source>
        <dbReference type="SAM" id="SignalP"/>
    </source>
</evidence>
<keyword evidence="15" id="KW-0325">Glycoprotein</keyword>
<reference evidence="21 22" key="1">
    <citation type="submission" date="2024-02" db="EMBL/GenBank/DDBJ databases">
        <title>de novo genome assembly of Solanum bulbocastanum strain 11H21.</title>
        <authorList>
            <person name="Hosaka A.J."/>
        </authorList>
    </citation>
    <scope>NUCLEOTIDE SEQUENCE [LARGE SCALE GENOMIC DNA]</scope>
    <source>
        <tissue evidence="21">Young leaves</tissue>
    </source>
</reference>
<dbReference type="SMART" id="SM00108">
    <property type="entry name" value="B_lectin"/>
    <property type="match status" value="1"/>
</dbReference>
<comment type="caution">
    <text evidence="21">The sequence shown here is derived from an EMBL/GenBank/DDBJ whole genome shotgun (WGS) entry which is preliminary data.</text>
</comment>
<dbReference type="GO" id="GO:0005886">
    <property type="term" value="C:plasma membrane"/>
    <property type="evidence" value="ECO:0007669"/>
    <property type="project" value="UniProtKB-SubCell"/>
</dbReference>
<dbReference type="InterPro" id="IPR000719">
    <property type="entry name" value="Prot_kinase_dom"/>
</dbReference>
<name>A0AAN8U4Y2_SOLBU</name>
<feature type="domain" description="Protein kinase" evidence="18">
    <location>
        <begin position="431"/>
        <end position="718"/>
    </location>
</feature>
<feature type="domain" description="Apple" evidence="20">
    <location>
        <begin position="293"/>
        <end position="377"/>
    </location>
</feature>
<dbReference type="InterPro" id="IPR003609">
    <property type="entry name" value="Pan_app"/>
</dbReference>
<evidence type="ECO:0000256" key="6">
    <source>
        <dbReference type="ARBA" id="ARBA00022729"/>
    </source>
</evidence>
<feature type="domain" description="Bulb-type lectin" evidence="19">
    <location>
        <begin position="26"/>
        <end position="156"/>
    </location>
</feature>
<keyword evidence="5" id="KW-0812">Transmembrane</keyword>
<dbReference type="InterPro" id="IPR008271">
    <property type="entry name" value="Ser/Thr_kinase_AS"/>
</dbReference>
<keyword evidence="11" id="KW-1133">Transmembrane helix</keyword>
<dbReference type="PROSITE" id="PS50011">
    <property type="entry name" value="PROTEIN_KINASE_DOM"/>
    <property type="match status" value="1"/>
</dbReference>
<dbReference type="Pfam" id="PF00069">
    <property type="entry name" value="Pkinase"/>
    <property type="match status" value="1"/>
</dbReference>
<feature type="signal peptide" evidence="17">
    <location>
        <begin position="1"/>
        <end position="24"/>
    </location>
</feature>
<dbReference type="EC" id="2.7.11.1" evidence="16"/>
<dbReference type="PIRSF" id="PIRSF000641">
    <property type="entry name" value="SRK"/>
    <property type="match status" value="1"/>
</dbReference>
<dbReference type="GO" id="GO:0005524">
    <property type="term" value="F:ATP binding"/>
    <property type="evidence" value="ECO:0007669"/>
    <property type="project" value="UniProtKB-KW"/>
</dbReference>
<keyword evidence="9 16" id="KW-0418">Kinase</keyword>
<dbReference type="InterPro" id="IPR024171">
    <property type="entry name" value="SRK-like_kinase"/>
</dbReference>
<proteinExistence type="inferred from homology"/>
<accession>A0AAN8U4Y2</accession>
<dbReference type="PANTHER" id="PTHR27002">
    <property type="entry name" value="RECEPTOR-LIKE SERINE/THREONINE-PROTEIN KINASE SD1-8"/>
    <property type="match status" value="1"/>
</dbReference>
<evidence type="ECO:0000256" key="11">
    <source>
        <dbReference type="ARBA" id="ARBA00022989"/>
    </source>
</evidence>
<evidence type="ECO:0000313" key="21">
    <source>
        <dbReference type="EMBL" id="KAK6795832.1"/>
    </source>
</evidence>
<gene>
    <name evidence="21" type="ORF">RDI58_009287</name>
</gene>
<dbReference type="GO" id="GO:0030246">
    <property type="term" value="F:carbohydrate binding"/>
    <property type="evidence" value="ECO:0007669"/>
    <property type="project" value="UniProtKB-KW"/>
</dbReference>
<keyword evidence="22" id="KW-1185">Reference proteome</keyword>
<evidence type="ECO:0000259" key="20">
    <source>
        <dbReference type="PROSITE" id="PS50948"/>
    </source>
</evidence>
<dbReference type="Pfam" id="PF08276">
    <property type="entry name" value="PAN_2"/>
    <property type="match status" value="1"/>
</dbReference>
<evidence type="ECO:0000256" key="3">
    <source>
        <dbReference type="ARBA" id="ARBA00022527"/>
    </source>
</evidence>
<dbReference type="PROSITE" id="PS50927">
    <property type="entry name" value="BULB_LECTIN"/>
    <property type="match status" value="1"/>
</dbReference>
<dbReference type="FunFam" id="3.30.200.20:FF:000330">
    <property type="entry name" value="G-type lectin S-receptor-like serine/threonine-protein kinase At4g03230"/>
    <property type="match status" value="1"/>
</dbReference>
<keyword evidence="13" id="KW-1015">Disulfide bond</keyword>
<dbReference type="SUPFAM" id="SSF51110">
    <property type="entry name" value="alpha-D-mannose-specific plant lectins"/>
    <property type="match status" value="1"/>
</dbReference>
<dbReference type="PROSITE" id="PS51257">
    <property type="entry name" value="PROKAR_LIPOPROTEIN"/>
    <property type="match status" value="1"/>
</dbReference>
<dbReference type="SMART" id="SM00473">
    <property type="entry name" value="PAN_AP"/>
    <property type="match status" value="1"/>
</dbReference>
<dbReference type="SMART" id="SM00220">
    <property type="entry name" value="S_TKc"/>
    <property type="match status" value="1"/>
</dbReference>
<dbReference type="PROSITE" id="PS00108">
    <property type="entry name" value="PROTEIN_KINASE_ST"/>
    <property type="match status" value="1"/>
</dbReference>
<evidence type="ECO:0000256" key="2">
    <source>
        <dbReference type="ARBA" id="ARBA00022475"/>
    </source>
</evidence>
<protein>
    <recommendedName>
        <fullName evidence="16">Receptor-like serine/threonine-protein kinase</fullName>
        <ecNumber evidence="16">2.7.11.1</ecNumber>
    </recommendedName>
</protein>
<evidence type="ECO:0000256" key="8">
    <source>
        <dbReference type="ARBA" id="ARBA00022741"/>
    </source>
</evidence>
<dbReference type="EMBL" id="JBANQN010000003">
    <property type="protein sequence ID" value="KAK6795832.1"/>
    <property type="molecule type" value="Genomic_DNA"/>
</dbReference>
<comment type="catalytic activity">
    <reaction evidence="16">
        <text>L-threonyl-[protein] + ATP = O-phospho-L-threonyl-[protein] + ADP + H(+)</text>
        <dbReference type="Rhea" id="RHEA:46608"/>
        <dbReference type="Rhea" id="RHEA-COMP:11060"/>
        <dbReference type="Rhea" id="RHEA-COMP:11605"/>
        <dbReference type="ChEBI" id="CHEBI:15378"/>
        <dbReference type="ChEBI" id="CHEBI:30013"/>
        <dbReference type="ChEBI" id="CHEBI:30616"/>
        <dbReference type="ChEBI" id="CHEBI:61977"/>
        <dbReference type="ChEBI" id="CHEBI:456216"/>
        <dbReference type="EC" id="2.7.11.1"/>
    </reaction>
</comment>
<dbReference type="FunFam" id="1.10.510.10:FF:001019">
    <property type="entry name" value="G-type lectin S-receptor-like serine/threonine-protein kinase B120"/>
    <property type="match status" value="1"/>
</dbReference>
<dbReference type="CDD" id="cd01098">
    <property type="entry name" value="PAN_AP_plant"/>
    <property type="match status" value="1"/>
</dbReference>
<evidence type="ECO:0000256" key="1">
    <source>
        <dbReference type="ARBA" id="ARBA00004251"/>
    </source>
</evidence>
<feature type="chain" id="PRO_5042958617" description="Receptor-like serine/threonine-protein kinase" evidence="17">
    <location>
        <begin position="25"/>
        <end position="718"/>
    </location>
</feature>
<keyword evidence="6 17" id="KW-0732">Signal</keyword>
<keyword evidence="7" id="KW-0430">Lectin</keyword>
<dbReference type="SUPFAM" id="SSF56112">
    <property type="entry name" value="Protein kinase-like (PK-like)"/>
    <property type="match status" value="1"/>
</dbReference>
<dbReference type="Gene3D" id="3.30.200.20">
    <property type="entry name" value="Phosphorylase Kinase, domain 1"/>
    <property type="match status" value="1"/>
</dbReference>
<dbReference type="InterPro" id="IPR001480">
    <property type="entry name" value="Bulb-type_lectin_dom"/>
</dbReference>
<evidence type="ECO:0000313" key="22">
    <source>
        <dbReference type="Proteomes" id="UP001371456"/>
    </source>
</evidence>
<keyword evidence="2" id="KW-1003">Cell membrane</keyword>
<evidence type="ECO:0000256" key="13">
    <source>
        <dbReference type="ARBA" id="ARBA00023157"/>
    </source>
</evidence>
<keyword evidence="10 16" id="KW-0067">ATP-binding</keyword>
<dbReference type="InterPro" id="IPR011009">
    <property type="entry name" value="Kinase-like_dom_sf"/>
</dbReference>
<dbReference type="PANTHER" id="PTHR27002:SF926">
    <property type="entry name" value="OS07G0535800 PROTEIN"/>
    <property type="match status" value="1"/>
</dbReference>
<comment type="subcellular location">
    <subcellularLocation>
        <location evidence="1">Cell membrane</location>
        <topology evidence="1">Single-pass type I membrane protein</topology>
    </subcellularLocation>
</comment>
<dbReference type="CDD" id="cd00028">
    <property type="entry name" value="B_lectin"/>
    <property type="match status" value="1"/>
</dbReference>
<evidence type="ECO:0000256" key="9">
    <source>
        <dbReference type="ARBA" id="ARBA00022777"/>
    </source>
</evidence>
<dbReference type="Gene3D" id="2.90.10.10">
    <property type="entry name" value="Bulb-type lectin domain"/>
    <property type="match status" value="1"/>
</dbReference>
<evidence type="ECO:0000256" key="7">
    <source>
        <dbReference type="ARBA" id="ARBA00022734"/>
    </source>
</evidence>
<dbReference type="Pfam" id="PF01453">
    <property type="entry name" value="B_lectin"/>
    <property type="match status" value="1"/>
</dbReference>
<evidence type="ECO:0000259" key="18">
    <source>
        <dbReference type="PROSITE" id="PS50011"/>
    </source>
</evidence>
<evidence type="ECO:0000256" key="4">
    <source>
        <dbReference type="ARBA" id="ARBA00022679"/>
    </source>
</evidence>
<evidence type="ECO:0000256" key="14">
    <source>
        <dbReference type="ARBA" id="ARBA00023170"/>
    </source>
</evidence>
<dbReference type="InterPro" id="IPR036426">
    <property type="entry name" value="Bulb-type_lectin_dom_sf"/>
</dbReference>
<evidence type="ECO:0000256" key="15">
    <source>
        <dbReference type="ARBA" id="ARBA00023180"/>
    </source>
</evidence>
<comment type="catalytic activity">
    <reaction evidence="16">
        <text>L-seryl-[protein] + ATP = O-phospho-L-seryl-[protein] + ADP + H(+)</text>
        <dbReference type="Rhea" id="RHEA:17989"/>
        <dbReference type="Rhea" id="RHEA-COMP:9863"/>
        <dbReference type="Rhea" id="RHEA-COMP:11604"/>
        <dbReference type="ChEBI" id="CHEBI:15378"/>
        <dbReference type="ChEBI" id="CHEBI:29999"/>
        <dbReference type="ChEBI" id="CHEBI:30616"/>
        <dbReference type="ChEBI" id="CHEBI:83421"/>
        <dbReference type="ChEBI" id="CHEBI:456216"/>
        <dbReference type="EC" id="2.7.11.1"/>
    </reaction>
</comment>
<evidence type="ECO:0000256" key="5">
    <source>
        <dbReference type="ARBA" id="ARBA00022692"/>
    </source>
</evidence>
<evidence type="ECO:0000256" key="16">
    <source>
        <dbReference type="PIRNR" id="PIRNR000641"/>
    </source>
</evidence>
<evidence type="ECO:0000256" key="10">
    <source>
        <dbReference type="ARBA" id="ARBA00022840"/>
    </source>
</evidence>
<organism evidence="21 22">
    <name type="scientific">Solanum bulbocastanum</name>
    <name type="common">Wild potato</name>
    <dbReference type="NCBI Taxonomy" id="147425"/>
    <lineage>
        <taxon>Eukaryota</taxon>
        <taxon>Viridiplantae</taxon>
        <taxon>Streptophyta</taxon>
        <taxon>Embryophyta</taxon>
        <taxon>Tracheophyta</taxon>
        <taxon>Spermatophyta</taxon>
        <taxon>Magnoliopsida</taxon>
        <taxon>eudicotyledons</taxon>
        <taxon>Gunneridae</taxon>
        <taxon>Pentapetalae</taxon>
        <taxon>asterids</taxon>
        <taxon>lamiids</taxon>
        <taxon>Solanales</taxon>
        <taxon>Solanaceae</taxon>
        <taxon>Solanoideae</taxon>
        <taxon>Solaneae</taxon>
        <taxon>Solanum</taxon>
    </lineage>
</organism>
<keyword evidence="8 16" id="KW-0547">Nucleotide-binding</keyword>
<keyword evidence="4 16" id="KW-0808">Transferase</keyword>
<dbReference type="GO" id="GO:0004674">
    <property type="term" value="F:protein serine/threonine kinase activity"/>
    <property type="evidence" value="ECO:0007669"/>
    <property type="project" value="UniProtKB-KW"/>
</dbReference>
<keyword evidence="14" id="KW-0675">Receptor</keyword>
<dbReference type="Gene3D" id="1.10.510.10">
    <property type="entry name" value="Transferase(Phosphotransferase) domain 1"/>
    <property type="match status" value="1"/>
</dbReference>
<dbReference type="Proteomes" id="UP001371456">
    <property type="component" value="Unassembled WGS sequence"/>
</dbReference>
<dbReference type="PROSITE" id="PS50948">
    <property type="entry name" value="PAN"/>
    <property type="match status" value="1"/>
</dbReference>
<sequence>MATYRILVAFILVLSCHFWRANFANNNSIMKGQSLADYQQLVSANGFFKMQFFSPGKSRNRYLGIFYTRPSLDMYSHVSGGGDEKALWIANRDDPITSGSLMIAPDGRLIISHKEGNVTLFSALPTTATNLTAILLDNGNFVLRELNTNSLVNRTLWQSFDYPTDTLLPGMKLGINLRTGHKWSLTSWVNDQAPASGSFTFGLDPNGTNQLMILWMGKVYWKSGPLSTGNLALKYVSNEDEEYFMYTVEFEYQRYFVSPFGIIQDGFEGNAVFGNCSNETPHAGCVKQVLPQCRAAKKYWFELRQVYMFGDSVKFDENYTLSLSDCKAKCVNDCSCVAYASVDSDTGIGCQIWGNDMSFVTAQNSLARDVFFLTRKSKVRQMEKMLYELEDPKTISGWPVQYNKTARLRKKFRHDIHIFSLETMNMATNNFSSSNKLGQGGYGPVYKGMLLDGQEIAIKRLSRSSGQGLVEFQNEIVLIAKLQHTNLVRLLGCCIEGEEKILVYEYMMNKSLDFFLFDPSRKDSLKWNTRLNIIEGVAQGLLYLHKYSRLRVIHRDLKASNVLLDDNMNPKISDFGLARIFGMQEFEANTERIVGTYGYMSPEYAMNGIVSMKTDAWELWKAGSVLEELTDPVLTNESTPTNEVMRCIHVGLLCVQVNPMDRPSMSNVVMMLTNDSLQLPVPKQPAFFIETAMTETETREEVGHCSTNGLSISDMVAR</sequence>
<evidence type="ECO:0000259" key="19">
    <source>
        <dbReference type="PROSITE" id="PS50927"/>
    </source>
</evidence>
<keyword evidence="3 16" id="KW-0723">Serine/threonine-protein kinase</keyword>
<comment type="similarity">
    <text evidence="16">Belongs to the protein kinase superfamily. Ser/Thr protein kinase family.</text>
</comment>